<proteinExistence type="predicted"/>
<accession>A0ACB7PEK3</accession>
<gene>
    <name evidence="1" type="ORF">F5144DRAFT_609382</name>
</gene>
<organism evidence="1 2">
    <name type="scientific">Chaetomium tenue</name>
    <dbReference type="NCBI Taxonomy" id="1854479"/>
    <lineage>
        <taxon>Eukaryota</taxon>
        <taxon>Fungi</taxon>
        <taxon>Dikarya</taxon>
        <taxon>Ascomycota</taxon>
        <taxon>Pezizomycotina</taxon>
        <taxon>Sordariomycetes</taxon>
        <taxon>Sordariomycetidae</taxon>
        <taxon>Sordariales</taxon>
        <taxon>Chaetomiaceae</taxon>
        <taxon>Chaetomium</taxon>
    </lineage>
</organism>
<reference evidence="1 2" key="1">
    <citation type="journal article" date="2021" name="Nat. Commun.">
        <title>Genetic determinants of endophytism in the Arabidopsis root mycobiome.</title>
        <authorList>
            <person name="Mesny F."/>
            <person name="Miyauchi S."/>
            <person name="Thiergart T."/>
            <person name="Pickel B."/>
            <person name="Atanasova L."/>
            <person name="Karlsson M."/>
            <person name="Huettel B."/>
            <person name="Barry K.W."/>
            <person name="Haridas S."/>
            <person name="Chen C."/>
            <person name="Bauer D."/>
            <person name="Andreopoulos W."/>
            <person name="Pangilinan J."/>
            <person name="LaButti K."/>
            <person name="Riley R."/>
            <person name="Lipzen A."/>
            <person name="Clum A."/>
            <person name="Drula E."/>
            <person name="Henrissat B."/>
            <person name="Kohler A."/>
            <person name="Grigoriev I.V."/>
            <person name="Martin F.M."/>
            <person name="Hacquard S."/>
        </authorList>
    </citation>
    <scope>NUCLEOTIDE SEQUENCE [LARGE SCALE GENOMIC DNA]</scope>
    <source>
        <strain evidence="1 2">MPI-SDFR-AT-0079</strain>
    </source>
</reference>
<evidence type="ECO:0000313" key="1">
    <source>
        <dbReference type="EMBL" id="KAH6640370.1"/>
    </source>
</evidence>
<sequence length="165" mass="18746">MPTNNTNSQDPAAARPAAVPTTVPTTTTAVTITRPPTPTPSTTRATPSPPAPPPRRARLVELDYETGMDLHNNTIDERALLRRMKWRVVNVVSRTRDRRALYDMRECVTKSIAETDLPCYRLEQLFYLVALDHIKDLIREDEARNADDCATAMINNIPRTYDRDW</sequence>
<dbReference type="Proteomes" id="UP000724584">
    <property type="component" value="Unassembled WGS sequence"/>
</dbReference>
<dbReference type="EMBL" id="JAGIZQ010000002">
    <property type="protein sequence ID" value="KAH6640370.1"/>
    <property type="molecule type" value="Genomic_DNA"/>
</dbReference>
<evidence type="ECO:0000313" key="2">
    <source>
        <dbReference type="Proteomes" id="UP000724584"/>
    </source>
</evidence>
<comment type="caution">
    <text evidence="1">The sequence shown here is derived from an EMBL/GenBank/DDBJ whole genome shotgun (WGS) entry which is preliminary data.</text>
</comment>
<protein>
    <submittedName>
        <fullName evidence="1">Uncharacterized protein</fullName>
    </submittedName>
</protein>
<keyword evidence="2" id="KW-1185">Reference proteome</keyword>
<name>A0ACB7PEK3_9PEZI</name>